<evidence type="ECO:0000313" key="2">
    <source>
        <dbReference type="Proteomes" id="UP001139068"/>
    </source>
</evidence>
<accession>A0ABS9YW68</accession>
<organism evidence="1 2">
    <name type="scientific">Candidatus Mycolicibacterium alkanivorans</name>
    <dbReference type="NCBI Taxonomy" id="2954114"/>
    <lineage>
        <taxon>Bacteria</taxon>
        <taxon>Bacillati</taxon>
        <taxon>Actinomycetota</taxon>
        <taxon>Actinomycetes</taxon>
        <taxon>Mycobacteriales</taxon>
        <taxon>Mycobacteriaceae</taxon>
        <taxon>Mycolicibacterium</taxon>
    </lineage>
</organism>
<protein>
    <recommendedName>
        <fullName evidence="3">ESX-1 secretion-associated protein</fullName>
    </recommendedName>
</protein>
<comment type="caution">
    <text evidence="1">The sequence shown here is derived from an EMBL/GenBank/DDBJ whole genome shotgun (WGS) entry which is preliminary data.</text>
</comment>
<dbReference type="RefSeq" id="WP_243071790.1">
    <property type="nucleotide sequence ID" value="NZ_JAIVFL010000001.1"/>
</dbReference>
<evidence type="ECO:0008006" key="3">
    <source>
        <dbReference type="Google" id="ProtNLM"/>
    </source>
</evidence>
<dbReference type="EMBL" id="JAIVFL010000001">
    <property type="protein sequence ID" value="MCI4675478.1"/>
    <property type="molecule type" value="Genomic_DNA"/>
</dbReference>
<dbReference type="Proteomes" id="UP001139068">
    <property type="component" value="Unassembled WGS sequence"/>
</dbReference>
<name>A0ABS9YW68_9MYCO</name>
<dbReference type="InterPro" id="IPR055586">
    <property type="entry name" value="DUF7162"/>
</dbReference>
<gene>
    <name evidence="1" type="ORF">K9U37_11520</name>
</gene>
<dbReference type="Pfam" id="PF23721">
    <property type="entry name" value="DUF7162"/>
    <property type="match status" value="1"/>
</dbReference>
<sequence>MPEPVGLDASALSRLTERVAQAGAELSAMSIPGVEQLPGSALAGLAGPRRAAADVRRHGTTVQAWADTARRMAGELSAADQAGADRVGLR</sequence>
<proteinExistence type="predicted"/>
<reference evidence="1" key="1">
    <citation type="journal article" date="2022" name="ISME J.">
        <title>Identification of active gaseous-alkane degraders at natural gas seeps.</title>
        <authorList>
            <person name="Farhan Ul Haque M."/>
            <person name="Hernandez M."/>
            <person name="Crombie A.T."/>
            <person name="Murrell J.C."/>
        </authorList>
    </citation>
    <scope>NUCLEOTIDE SEQUENCE</scope>
    <source>
        <strain evidence="1">ANDR5</strain>
    </source>
</reference>
<keyword evidence="2" id="KW-1185">Reference proteome</keyword>
<evidence type="ECO:0000313" key="1">
    <source>
        <dbReference type="EMBL" id="MCI4675478.1"/>
    </source>
</evidence>